<keyword evidence="1" id="KW-1133">Transmembrane helix</keyword>
<evidence type="ECO:0000313" key="3">
    <source>
        <dbReference type="EMBL" id="RTQ53752.1"/>
    </source>
</evidence>
<dbReference type="Pfam" id="PF07584">
    <property type="entry name" value="BatA"/>
    <property type="match status" value="1"/>
</dbReference>
<evidence type="ECO:0000256" key="1">
    <source>
        <dbReference type="SAM" id="Phobius"/>
    </source>
</evidence>
<protein>
    <recommendedName>
        <fullName evidence="2">Aerotolerance regulator N-terminal domain-containing protein</fullName>
    </recommendedName>
</protein>
<evidence type="ECO:0000259" key="2">
    <source>
        <dbReference type="Pfam" id="PF07584"/>
    </source>
</evidence>
<keyword evidence="1" id="KW-0812">Transmembrane</keyword>
<reference evidence="3 4" key="1">
    <citation type="submission" date="2018-12" db="EMBL/GenBank/DDBJ databases">
        <title>Hymenobacter gummosus sp. nov., isolated from a spring.</title>
        <authorList>
            <person name="Nie L."/>
        </authorList>
    </citation>
    <scope>NUCLEOTIDE SEQUENCE [LARGE SCALE GENOMIC DNA]</scope>
    <source>
        <strain evidence="3 4">KCTC 52166</strain>
    </source>
</reference>
<dbReference type="Proteomes" id="UP000282184">
    <property type="component" value="Unassembled WGS sequence"/>
</dbReference>
<organism evidence="3 4">
    <name type="scientific">Hymenobacter gummosus</name>
    <dbReference type="NCBI Taxonomy" id="1776032"/>
    <lineage>
        <taxon>Bacteria</taxon>
        <taxon>Pseudomonadati</taxon>
        <taxon>Bacteroidota</taxon>
        <taxon>Cytophagia</taxon>
        <taxon>Cytophagales</taxon>
        <taxon>Hymenobacteraceae</taxon>
        <taxon>Hymenobacter</taxon>
    </lineage>
</organism>
<dbReference type="OrthoDB" id="890881at2"/>
<dbReference type="PANTHER" id="PTHR37464:SF1">
    <property type="entry name" value="BLL2463 PROTEIN"/>
    <property type="match status" value="1"/>
</dbReference>
<sequence>MLTFANPAALLALLGLLVPLAIHLWNRRPGRVVPVGALRWLTAGANRRMRQLHLTQWPLLLLRLLLLAVLAAALAGPRWQQPPRPARPQVLVAPAVLASPAWPLLRPRVDSLRRRGAELRAFAAGFPLLPDSAAERAAVRQDSAARSGAAADWYWPRAAEAADSFPGQPLHVFTPATLAHFQGSRPALPARLHWQLVPPDSATQTWLQAAARPTPDSLRLTVGRGDAGRIRFRTEYRVTANSQPLRVAGLPPLQLNQSRKGAVIRPLTDSGAALPVSGPLRIGVAYEASRRDDARYLRAALRAAASALPAGYELQEQVLPAADFRADSLDWLFWLAEAAPSATVAQRVPQGLTLLRDAAGPGTATTSIFTSDAQQGITHELQRIVAAPASAAVLWTDAQARPVLTLNRRGRGREYQLLTRLHPQWSSLPTDGRLPEVLLALLAPDSTPVTGPDPRRLDAAQLLGPAAKPATVVRPRPAARFRDLRPWVALAAGLLFALERVLAARRPAPTA</sequence>
<proteinExistence type="predicted"/>
<name>A0A431UA59_9BACT</name>
<feature type="domain" description="Aerotolerance regulator N-terminal" evidence="2">
    <location>
        <begin position="1"/>
        <end position="77"/>
    </location>
</feature>
<keyword evidence="1" id="KW-0472">Membrane</keyword>
<comment type="caution">
    <text evidence="3">The sequence shown here is derived from an EMBL/GenBank/DDBJ whole genome shotgun (WGS) entry which is preliminary data.</text>
</comment>
<gene>
    <name evidence="3" type="ORF">EJV47_03185</name>
</gene>
<dbReference type="InterPro" id="IPR011933">
    <property type="entry name" value="Double_TM_dom"/>
</dbReference>
<feature type="transmembrane region" description="Helical" evidence="1">
    <location>
        <begin position="6"/>
        <end position="25"/>
    </location>
</feature>
<keyword evidence="4" id="KW-1185">Reference proteome</keyword>
<dbReference type="AlphaFoldDB" id="A0A431UA59"/>
<dbReference type="RefSeq" id="WP_126691679.1">
    <property type="nucleotide sequence ID" value="NZ_RXOF01000001.1"/>
</dbReference>
<evidence type="ECO:0000313" key="4">
    <source>
        <dbReference type="Proteomes" id="UP000282184"/>
    </source>
</evidence>
<dbReference type="PANTHER" id="PTHR37464">
    <property type="entry name" value="BLL2463 PROTEIN"/>
    <property type="match status" value="1"/>
</dbReference>
<dbReference type="InterPro" id="IPR024163">
    <property type="entry name" value="Aerotolerance_reg_N"/>
</dbReference>
<dbReference type="NCBIfam" id="TIGR02226">
    <property type="entry name" value="two_anch"/>
    <property type="match status" value="1"/>
</dbReference>
<accession>A0A431UA59</accession>
<feature type="transmembrane region" description="Helical" evidence="1">
    <location>
        <begin position="57"/>
        <end position="76"/>
    </location>
</feature>
<dbReference type="EMBL" id="RXOF01000001">
    <property type="protein sequence ID" value="RTQ53752.1"/>
    <property type="molecule type" value="Genomic_DNA"/>
</dbReference>